<dbReference type="PROSITE" id="PS51186">
    <property type="entry name" value="GNAT"/>
    <property type="match status" value="1"/>
</dbReference>
<dbReference type="EMBL" id="RAYQ01000018">
    <property type="protein sequence ID" value="RKI89906.1"/>
    <property type="molecule type" value="Genomic_DNA"/>
</dbReference>
<keyword evidence="3" id="KW-1185">Reference proteome</keyword>
<dbReference type="CDD" id="cd04301">
    <property type="entry name" value="NAT_SF"/>
    <property type="match status" value="1"/>
</dbReference>
<dbReference type="InterPro" id="IPR016181">
    <property type="entry name" value="Acyl_CoA_acyltransferase"/>
</dbReference>
<evidence type="ECO:0000313" key="3">
    <source>
        <dbReference type="Proteomes" id="UP000280696"/>
    </source>
</evidence>
<protein>
    <submittedName>
        <fullName evidence="2">N-acetyltransferase</fullName>
    </submittedName>
</protein>
<keyword evidence="2" id="KW-0808">Transferase</keyword>
<dbReference type="GO" id="GO:0016747">
    <property type="term" value="F:acyltransferase activity, transferring groups other than amino-acyl groups"/>
    <property type="evidence" value="ECO:0007669"/>
    <property type="project" value="InterPro"/>
</dbReference>
<comment type="caution">
    <text evidence="2">The sequence shown here is derived from an EMBL/GenBank/DDBJ whole genome shotgun (WGS) entry which is preliminary data.</text>
</comment>
<sequence length="79" mass="8607">MALVVEYHGNVAGYINVYANGESSAFANQGYPEIVDFGVLEKYRNNGIGNKLMDIAEQIAPDYSDTIFSPQGAGLQLYL</sequence>
<gene>
    <name evidence="2" type="ORF">D7V94_16020</name>
</gene>
<proteinExistence type="predicted"/>
<name>A0A3A9ARN0_9FIRM</name>
<accession>A0A3A9ARN0</accession>
<dbReference type="SUPFAM" id="SSF55729">
    <property type="entry name" value="Acyl-CoA N-acyltransferases (Nat)"/>
    <property type="match status" value="1"/>
</dbReference>
<dbReference type="InterPro" id="IPR000182">
    <property type="entry name" value="GNAT_dom"/>
</dbReference>
<dbReference type="OrthoDB" id="9803772at2"/>
<dbReference type="RefSeq" id="WP_120471338.1">
    <property type="nucleotide sequence ID" value="NZ_RAYQ01000018.1"/>
</dbReference>
<evidence type="ECO:0000259" key="1">
    <source>
        <dbReference type="PROSITE" id="PS51186"/>
    </source>
</evidence>
<dbReference type="Gene3D" id="3.40.630.30">
    <property type="match status" value="1"/>
</dbReference>
<reference evidence="2 3" key="1">
    <citation type="submission" date="2018-09" db="EMBL/GenBank/DDBJ databases">
        <title>Murine metabolic-syndrome-specific gut microbial biobank.</title>
        <authorList>
            <person name="Liu C."/>
        </authorList>
    </citation>
    <scope>NUCLEOTIDE SEQUENCE [LARGE SCALE GENOMIC DNA]</scope>
    <source>
        <strain evidence="2 3">0.1xD8-82</strain>
    </source>
</reference>
<organism evidence="2 3">
    <name type="scientific">Parablautia intestinalis</name>
    <dbReference type="NCBI Taxonomy" id="2320100"/>
    <lineage>
        <taxon>Bacteria</taxon>
        <taxon>Bacillati</taxon>
        <taxon>Bacillota</taxon>
        <taxon>Clostridia</taxon>
        <taxon>Lachnospirales</taxon>
        <taxon>Lachnospiraceae</taxon>
        <taxon>Parablautia</taxon>
    </lineage>
</organism>
<dbReference type="Proteomes" id="UP000280696">
    <property type="component" value="Unassembled WGS sequence"/>
</dbReference>
<dbReference type="AlphaFoldDB" id="A0A3A9ARN0"/>
<dbReference type="Pfam" id="PF00583">
    <property type="entry name" value="Acetyltransf_1"/>
    <property type="match status" value="1"/>
</dbReference>
<feature type="domain" description="N-acetyltransferase" evidence="1">
    <location>
        <begin position="1"/>
        <end position="79"/>
    </location>
</feature>
<evidence type="ECO:0000313" key="2">
    <source>
        <dbReference type="EMBL" id="RKI89906.1"/>
    </source>
</evidence>